<dbReference type="Proteomes" id="UP001165653">
    <property type="component" value="Unassembled WGS sequence"/>
</dbReference>
<keyword evidence="1" id="KW-0175">Coiled coil</keyword>
<dbReference type="EMBL" id="JAPDDR010000011">
    <property type="protein sequence ID" value="MCW1915892.1"/>
    <property type="molecule type" value="Genomic_DNA"/>
</dbReference>
<evidence type="ECO:0000313" key="3">
    <source>
        <dbReference type="Proteomes" id="UP001165653"/>
    </source>
</evidence>
<keyword evidence="3" id="KW-1185">Reference proteome</keyword>
<accession>A0ABT3G7R1</accession>
<name>A0ABT3G7R1_9BACT</name>
<reference evidence="2" key="1">
    <citation type="submission" date="2022-10" db="EMBL/GenBank/DDBJ databases">
        <title>Luteolibacter sp. GHJ8, whole genome shotgun sequencing project.</title>
        <authorList>
            <person name="Zhao G."/>
            <person name="Shen L."/>
        </authorList>
    </citation>
    <scope>NUCLEOTIDE SEQUENCE</scope>
    <source>
        <strain evidence="2">GHJ8</strain>
    </source>
</reference>
<evidence type="ECO:0000256" key="1">
    <source>
        <dbReference type="SAM" id="Coils"/>
    </source>
</evidence>
<feature type="coiled-coil region" evidence="1">
    <location>
        <begin position="69"/>
        <end position="103"/>
    </location>
</feature>
<comment type="caution">
    <text evidence="2">The sequence shown here is derived from an EMBL/GenBank/DDBJ whole genome shotgun (WGS) entry which is preliminary data.</text>
</comment>
<dbReference type="PROSITE" id="PS51257">
    <property type="entry name" value="PROKAR_LIPOPROTEIN"/>
    <property type="match status" value="1"/>
</dbReference>
<proteinExistence type="predicted"/>
<gene>
    <name evidence="2" type="ORF">OJ996_20055</name>
</gene>
<evidence type="ECO:0008006" key="4">
    <source>
        <dbReference type="Google" id="ProtNLM"/>
    </source>
</evidence>
<organism evidence="2 3">
    <name type="scientific">Luteolibacter rhizosphaerae</name>
    <dbReference type="NCBI Taxonomy" id="2989719"/>
    <lineage>
        <taxon>Bacteria</taxon>
        <taxon>Pseudomonadati</taxon>
        <taxon>Verrucomicrobiota</taxon>
        <taxon>Verrucomicrobiia</taxon>
        <taxon>Verrucomicrobiales</taxon>
        <taxon>Verrucomicrobiaceae</taxon>
        <taxon>Luteolibacter</taxon>
    </lineage>
</organism>
<evidence type="ECO:0000313" key="2">
    <source>
        <dbReference type="EMBL" id="MCW1915892.1"/>
    </source>
</evidence>
<protein>
    <recommendedName>
        <fullName evidence="4">Murein lipoprotein</fullName>
    </recommendedName>
</protein>
<sequence>MRLLHVMLISSMGALLLASCGEDLDLKYRREAQSKKIVELDAKLASMQAAMREDVKETAKDVETSKQSADDAEAFLKEKEDELLKLEADLAAAEKSGQEYRRKYVVKDYKQGGKP</sequence>
<dbReference type="RefSeq" id="WP_264515454.1">
    <property type="nucleotide sequence ID" value="NZ_JAPDDR010000011.1"/>
</dbReference>